<sequence length="56" mass="6404">VAIVKDQRAHPIKKTSFIMNQTLEFSVASHNSKLRRIQVRNARMLNTDQNVTTAPQ</sequence>
<accession>A0A9N9NQL7</accession>
<dbReference type="Proteomes" id="UP000789375">
    <property type="component" value="Unassembled WGS sequence"/>
</dbReference>
<keyword evidence="2" id="KW-1185">Reference proteome</keyword>
<gene>
    <name evidence="1" type="ORF">FMOSSE_LOCUS16724</name>
</gene>
<reference evidence="1" key="1">
    <citation type="submission" date="2021-06" db="EMBL/GenBank/DDBJ databases">
        <authorList>
            <person name="Kallberg Y."/>
            <person name="Tangrot J."/>
            <person name="Rosling A."/>
        </authorList>
    </citation>
    <scope>NUCLEOTIDE SEQUENCE</scope>
    <source>
        <strain evidence="1">87-6 pot B 2015</strain>
    </source>
</reference>
<feature type="non-terminal residue" evidence="1">
    <location>
        <position position="1"/>
    </location>
</feature>
<protein>
    <submittedName>
        <fullName evidence="1">6061_t:CDS:1</fullName>
    </submittedName>
</protein>
<organism evidence="1 2">
    <name type="scientific">Funneliformis mosseae</name>
    <name type="common">Endomycorrhizal fungus</name>
    <name type="synonym">Glomus mosseae</name>
    <dbReference type="NCBI Taxonomy" id="27381"/>
    <lineage>
        <taxon>Eukaryota</taxon>
        <taxon>Fungi</taxon>
        <taxon>Fungi incertae sedis</taxon>
        <taxon>Mucoromycota</taxon>
        <taxon>Glomeromycotina</taxon>
        <taxon>Glomeromycetes</taxon>
        <taxon>Glomerales</taxon>
        <taxon>Glomeraceae</taxon>
        <taxon>Funneliformis</taxon>
    </lineage>
</organism>
<evidence type="ECO:0000313" key="2">
    <source>
        <dbReference type="Proteomes" id="UP000789375"/>
    </source>
</evidence>
<comment type="caution">
    <text evidence="1">The sequence shown here is derived from an EMBL/GenBank/DDBJ whole genome shotgun (WGS) entry which is preliminary data.</text>
</comment>
<dbReference type="EMBL" id="CAJVPP010025774">
    <property type="protein sequence ID" value="CAG8752396.1"/>
    <property type="molecule type" value="Genomic_DNA"/>
</dbReference>
<feature type="non-terminal residue" evidence="1">
    <location>
        <position position="56"/>
    </location>
</feature>
<dbReference type="AlphaFoldDB" id="A0A9N9NQL7"/>
<name>A0A9N9NQL7_FUNMO</name>
<evidence type="ECO:0000313" key="1">
    <source>
        <dbReference type="EMBL" id="CAG8752396.1"/>
    </source>
</evidence>
<proteinExistence type="predicted"/>